<dbReference type="AlphaFoldDB" id="A0A0D7B7W9"/>
<keyword evidence="3" id="KW-1185">Reference proteome</keyword>
<organism evidence="2 3">
    <name type="scientific">Cylindrobasidium torrendii FP15055 ss-10</name>
    <dbReference type="NCBI Taxonomy" id="1314674"/>
    <lineage>
        <taxon>Eukaryota</taxon>
        <taxon>Fungi</taxon>
        <taxon>Dikarya</taxon>
        <taxon>Basidiomycota</taxon>
        <taxon>Agaricomycotina</taxon>
        <taxon>Agaricomycetes</taxon>
        <taxon>Agaricomycetidae</taxon>
        <taxon>Agaricales</taxon>
        <taxon>Marasmiineae</taxon>
        <taxon>Physalacriaceae</taxon>
        <taxon>Cylindrobasidium</taxon>
    </lineage>
</organism>
<feature type="region of interest" description="Disordered" evidence="1">
    <location>
        <begin position="728"/>
        <end position="769"/>
    </location>
</feature>
<feature type="region of interest" description="Disordered" evidence="1">
    <location>
        <begin position="1"/>
        <end position="30"/>
    </location>
</feature>
<evidence type="ECO:0000313" key="2">
    <source>
        <dbReference type="EMBL" id="KIY66648.1"/>
    </source>
</evidence>
<sequence length="769" mass="88898">MLSFFRRRQRSPSPSPLPARDAKRRRVEERTQNDEGVRLRKISELSDVELCIVLKFVDWEALFELYRGVVFFRKRLGVNGKGDAIADLWKRARATFILPDGIHPPVPPPYIQEWDFAGKLMGPRCVSPKCPNRHRALPLWTDDDQEEGIVFLEGCIEWACYDCYLDNIYMTPDDTAIVDDLDAKLGRKDWPRSILSEGHWPTIKTATGEHLVHAHYLANLEVPGELLENEAELLLYMKERFDRAMKTMQDCYNFAFAYRVECRSRDIISRFLAEDWIPTPVKGWLEAADPVVLRNHPFFDRVNEMTDTEWKKSRANILDLIREITPEDFDGCAYTIEIASLACEIHRRMLTVLAIDEETRQFCAADRTDLRSGPEGLEFCLPSPDWIFRFPEFHRILLADFPSVPLLAAFDSVFEVFPSIFANWKMKRMGGADSEPIRVRQTWMEYRWEGLVRILDQDGIFLEDQTLDEKLESAMTVFQCNCCDQPVWYPNALTHWCEHMWTAPNGPAMDFVFPFLCQDAWSKSEMDMKVFPDGSLAARYVIEAIQENQADWETNPMYIFPSKVTSITAKEMDRIGGFFSCDVCVEKGIETYIMTWREAVYHGATEHGVAAARASKADEVCENTLEPDFLPDMSFFHLHDEMIDWEKKIRGYNGFRDLGLQAASKDLCQIVCTHCNELYDIAQIRPHVRFIHDKETFEPEDFTVVPSRGRFIKSGVRPRCRAPINARVPQVEGCKGDEPKDDPKDELKDEELKEESKDEEPKADTSSSK</sequence>
<dbReference type="EMBL" id="KN880548">
    <property type="protein sequence ID" value="KIY66648.1"/>
    <property type="molecule type" value="Genomic_DNA"/>
</dbReference>
<name>A0A0D7B7W9_9AGAR</name>
<proteinExistence type="predicted"/>
<protein>
    <submittedName>
        <fullName evidence="2">Uncharacterized protein</fullName>
    </submittedName>
</protein>
<feature type="compositionally biased region" description="Basic and acidic residues" evidence="1">
    <location>
        <begin position="734"/>
        <end position="763"/>
    </location>
</feature>
<reference evidence="2 3" key="1">
    <citation type="journal article" date="2015" name="Fungal Genet. Biol.">
        <title>Evolution of novel wood decay mechanisms in Agaricales revealed by the genome sequences of Fistulina hepatica and Cylindrobasidium torrendii.</title>
        <authorList>
            <person name="Floudas D."/>
            <person name="Held B.W."/>
            <person name="Riley R."/>
            <person name="Nagy L.G."/>
            <person name="Koehler G."/>
            <person name="Ransdell A.S."/>
            <person name="Younus H."/>
            <person name="Chow J."/>
            <person name="Chiniquy J."/>
            <person name="Lipzen A."/>
            <person name="Tritt A."/>
            <person name="Sun H."/>
            <person name="Haridas S."/>
            <person name="LaButti K."/>
            <person name="Ohm R.A."/>
            <person name="Kues U."/>
            <person name="Blanchette R.A."/>
            <person name="Grigoriev I.V."/>
            <person name="Minto R.E."/>
            <person name="Hibbett D.S."/>
        </authorList>
    </citation>
    <scope>NUCLEOTIDE SEQUENCE [LARGE SCALE GENOMIC DNA]</scope>
    <source>
        <strain evidence="2 3">FP15055 ss-10</strain>
    </source>
</reference>
<gene>
    <name evidence="2" type="ORF">CYLTODRAFT_491309</name>
</gene>
<feature type="compositionally biased region" description="Basic residues" evidence="1">
    <location>
        <begin position="1"/>
        <end position="10"/>
    </location>
</feature>
<dbReference type="Proteomes" id="UP000054007">
    <property type="component" value="Unassembled WGS sequence"/>
</dbReference>
<accession>A0A0D7B7W9</accession>
<evidence type="ECO:0000313" key="3">
    <source>
        <dbReference type="Proteomes" id="UP000054007"/>
    </source>
</evidence>
<evidence type="ECO:0000256" key="1">
    <source>
        <dbReference type="SAM" id="MobiDB-lite"/>
    </source>
</evidence>